<feature type="domain" description="Chromo" evidence="2">
    <location>
        <begin position="93"/>
        <end position="154"/>
    </location>
</feature>
<dbReference type="InterPro" id="IPR052160">
    <property type="entry name" value="Gypsy_RT_Integrase-like"/>
</dbReference>
<dbReference type="Pfam" id="PF17921">
    <property type="entry name" value="Integrase_H2C2"/>
    <property type="match status" value="1"/>
</dbReference>
<reference evidence="3" key="1">
    <citation type="submission" date="2021-03" db="EMBL/GenBank/DDBJ databases">
        <title>Draft genome sequence of rust myrtle Austropuccinia psidii MF-1, a brazilian biotype.</title>
        <authorList>
            <person name="Quecine M.C."/>
            <person name="Pachon D.M.R."/>
            <person name="Bonatelli M.L."/>
            <person name="Correr F.H."/>
            <person name="Franceschini L.M."/>
            <person name="Leite T.F."/>
            <person name="Margarido G.R.A."/>
            <person name="Almeida C.A."/>
            <person name="Ferrarezi J.A."/>
            <person name="Labate C.A."/>
        </authorList>
    </citation>
    <scope>NUCLEOTIDE SEQUENCE</scope>
    <source>
        <strain evidence="3">MF-1</strain>
    </source>
</reference>
<dbReference type="InterPro" id="IPR016197">
    <property type="entry name" value="Chromo-like_dom_sf"/>
</dbReference>
<dbReference type="PANTHER" id="PTHR47266">
    <property type="entry name" value="ENDONUCLEASE-RELATED"/>
    <property type="match status" value="1"/>
</dbReference>
<accession>A0A9Q3J1D8</accession>
<dbReference type="InterPro" id="IPR000953">
    <property type="entry name" value="Chromo/chromo_shadow_dom"/>
</dbReference>
<evidence type="ECO:0000259" key="2">
    <source>
        <dbReference type="PROSITE" id="PS50013"/>
    </source>
</evidence>
<dbReference type="EMBL" id="AVOT02060148">
    <property type="protein sequence ID" value="MBW0553689.1"/>
    <property type="molecule type" value="Genomic_DNA"/>
</dbReference>
<keyword evidence="4" id="KW-1185">Reference proteome</keyword>
<sequence length="157" mass="18076">MLQKRHDSPLAGHPGQEKTLKLVKWDCHWSGMTQFIKDYVSSCQQCSKNKTIHNKNFGLIKHLATPNGPWICLSMDFHQGPPPPIIIEEEEEGEVSQIMDSKVKQQKLYYLVEWKGFSQDPERSTWEPAESLKNFPEPIKDFHSLYPDKPGPNSSRA</sequence>
<protein>
    <recommendedName>
        <fullName evidence="2">Chromo domain-containing protein</fullName>
    </recommendedName>
</protein>
<dbReference type="InterPro" id="IPR023780">
    <property type="entry name" value="Chromo_domain"/>
</dbReference>
<dbReference type="Gene3D" id="1.10.340.70">
    <property type="match status" value="1"/>
</dbReference>
<dbReference type="PROSITE" id="PS50013">
    <property type="entry name" value="CHROMO_2"/>
    <property type="match status" value="1"/>
</dbReference>
<proteinExistence type="predicted"/>
<dbReference type="SMART" id="SM00298">
    <property type="entry name" value="CHROMO"/>
    <property type="match status" value="1"/>
</dbReference>
<dbReference type="Proteomes" id="UP000765509">
    <property type="component" value="Unassembled WGS sequence"/>
</dbReference>
<dbReference type="SUPFAM" id="SSF54160">
    <property type="entry name" value="Chromo domain-like"/>
    <property type="match status" value="1"/>
</dbReference>
<evidence type="ECO:0000256" key="1">
    <source>
        <dbReference type="SAM" id="MobiDB-lite"/>
    </source>
</evidence>
<dbReference type="Gene3D" id="2.40.50.40">
    <property type="match status" value="1"/>
</dbReference>
<comment type="caution">
    <text evidence="3">The sequence shown here is derived from an EMBL/GenBank/DDBJ whole genome shotgun (WGS) entry which is preliminary data.</text>
</comment>
<evidence type="ECO:0000313" key="4">
    <source>
        <dbReference type="Proteomes" id="UP000765509"/>
    </source>
</evidence>
<feature type="region of interest" description="Disordered" evidence="1">
    <location>
        <begin position="138"/>
        <end position="157"/>
    </location>
</feature>
<gene>
    <name evidence="3" type="ORF">O181_093404</name>
</gene>
<dbReference type="AlphaFoldDB" id="A0A9Q3J1D8"/>
<organism evidence="3 4">
    <name type="scientific">Austropuccinia psidii MF-1</name>
    <dbReference type="NCBI Taxonomy" id="1389203"/>
    <lineage>
        <taxon>Eukaryota</taxon>
        <taxon>Fungi</taxon>
        <taxon>Dikarya</taxon>
        <taxon>Basidiomycota</taxon>
        <taxon>Pucciniomycotina</taxon>
        <taxon>Pucciniomycetes</taxon>
        <taxon>Pucciniales</taxon>
        <taxon>Sphaerophragmiaceae</taxon>
        <taxon>Austropuccinia</taxon>
    </lineage>
</organism>
<dbReference type="OrthoDB" id="4364638at2759"/>
<name>A0A9Q3J1D8_9BASI</name>
<dbReference type="Pfam" id="PF00385">
    <property type="entry name" value="Chromo"/>
    <property type="match status" value="1"/>
</dbReference>
<dbReference type="InterPro" id="IPR041588">
    <property type="entry name" value="Integrase_H2C2"/>
</dbReference>
<evidence type="ECO:0000313" key="3">
    <source>
        <dbReference type="EMBL" id="MBW0553689.1"/>
    </source>
</evidence>
<dbReference type="CDD" id="cd00024">
    <property type="entry name" value="CD_CSD"/>
    <property type="match status" value="1"/>
</dbReference>
<dbReference type="GO" id="GO:0006338">
    <property type="term" value="P:chromatin remodeling"/>
    <property type="evidence" value="ECO:0007669"/>
    <property type="project" value="UniProtKB-ARBA"/>
</dbReference>